<dbReference type="PANTHER" id="PTHR30576">
    <property type="entry name" value="COLANIC BIOSYNTHESIS UDP-GLUCOSE LIPID CARRIER TRANSFERASE"/>
    <property type="match status" value="1"/>
</dbReference>
<keyword evidence="5" id="KW-1185">Reference proteome</keyword>
<proteinExistence type="inferred from homology"/>
<dbReference type="InterPro" id="IPR003362">
    <property type="entry name" value="Bact_transf"/>
</dbReference>
<dbReference type="AlphaFoldDB" id="A0A433VAG5"/>
<protein>
    <submittedName>
        <fullName evidence="4">Sugar transferase</fullName>
    </submittedName>
</protein>
<dbReference type="Pfam" id="PF02397">
    <property type="entry name" value="Bac_transf"/>
    <property type="match status" value="1"/>
</dbReference>
<dbReference type="RefSeq" id="WP_127083699.1">
    <property type="nucleotide sequence ID" value="NZ_RSCL01000014.1"/>
</dbReference>
<comment type="caution">
    <text evidence="4">The sequence shown here is derived from an EMBL/GenBank/DDBJ whole genome shotgun (WGS) entry which is preliminary data.</text>
</comment>
<comment type="similarity">
    <text evidence="1">Belongs to the bacterial sugar transferase family.</text>
</comment>
<dbReference type="GO" id="GO:0016780">
    <property type="term" value="F:phosphotransferase activity, for other substituted phosphate groups"/>
    <property type="evidence" value="ECO:0007669"/>
    <property type="project" value="TreeGrafter"/>
</dbReference>
<dbReference type="Proteomes" id="UP000271624">
    <property type="component" value="Unassembled WGS sequence"/>
</dbReference>
<evidence type="ECO:0000313" key="5">
    <source>
        <dbReference type="Proteomes" id="UP000271624"/>
    </source>
</evidence>
<evidence type="ECO:0000256" key="2">
    <source>
        <dbReference type="SAM" id="Phobius"/>
    </source>
</evidence>
<name>A0A433VAG5_9CYAN</name>
<dbReference type="EMBL" id="RSCL01000014">
    <property type="protein sequence ID" value="RUT03102.1"/>
    <property type="molecule type" value="Genomic_DNA"/>
</dbReference>
<accession>A0A433VAG5</accession>
<reference evidence="4" key="2">
    <citation type="journal article" date="2019" name="Genome Biol. Evol.">
        <title>Day and night: Metabolic profiles and evolutionary relationships of six axenic non-marine cyanobacteria.</title>
        <authorList>
            <person name="Will S.E."/>
            <person name="Henke P."/>
            <person name="Boedeker C."/>
            <person name="Huang S."/>
            <person name="Brinkmann H."/>
            <person name="Rohde M."/>
            <person name="Jarek M."/>
            <person name="Friedl T."/>
            <person name="Seufert S."/>
            <person name="Schumacher M."/>
            <person name="Overmann J."/>
            <person name="Neumann-Schaal M."/>
            <person name="Petersen J."/>
        </authorList>
    </citation>
    <scope>NUCLEOTIDE SEQUENCE [LARGE SCALE GENOMIC DNA]</scope>
    <source>
        <strain evidence="4">PCC 7102</strain>
    </source>
</reference>
<reference evidence="4" key="1">
    <citation type="submission" date="2018-12" db="EMBL/GenBank/DDBJ databases">
        <authorList>
            <person name="Will S."/>
            <person name="Neumann-Schaal M."/>
            <person name="Henke P."/>
        </authorList>
    </citation>
    <scope>NUCLEOTIDE SEQUENCE</scope>
    <source>
        <strain evidence="4">PCC 7102</strain>
    </source>
</reference>
<evidence type="ECO:0000313" key="4">
    <source>
        <dbReference type="EMBL" id="RUT03102.1"/>
    </source>
</evidence>
<evidence type="ECO:0000256" key="1">
    <source>
        <dbReference type="ARBA" id="ARBA00006464"/>
    </source>
</evidence>
<dbReference type="OrthoDB" id="467691at2"/>
<keyword evidence="4" id="KW-0808">Transferase</keyword>
<feature type="domain" description="Bacterial sugar transferase" evidence="3">
    <location>
        <begin position="19"/>
        <end position="192"/>
    </location>
</feature>
<evidence type="ECO:0000259" key="3">
    <source>
        <dbReference type="Pfam" id="PF02397"/>
    </source>
</evidence>
<keyword evidence="2" id="KW-0472">Membrane</keyword>
<feature type="transmembrane region" description="Helical" evidence="2">
    <location>
        <begin position="25"/>
        <end position="47"/>
    </location>
</feature>
<keyword evidence="2" id="KW-1133">Transmembrane helix</keyword>
<sequence length="231" mass="26887">MANSTLFAIENKPFSKFLKTIFDKIAATVALAVFVPVSFVMAIAIYFKMGSPVIFTQVRAGKNGDLFTIYKFRTMTNDRDSEGYLLPDEDRVTALGEFLRKSRLDEILQFWNILKGEMSFVGPRPTIPEQVEDYDDFQKYRLLDTPGMTGWHQVNGNNELTWEERICLDIWYLKNWSLWLDFVILIKTFAVITWGEFRNEKSLLEARKLEATIRPKSYDIVNNRALIETLK</sequence>
<gene>
    <name evidence="4" type="ORF">DSM106972_054100</name>
</gene>
<keyword evidence="2" id="KW-0812">Transmembrane</keyword>
<dbReference type="PANTHER" id="PTHR30576:SF8">
    <property type="entry name" value="UNDECAPRENYL-PHOSPHATE GALACTOSE PHOSPHOTRANSFERASE"/>
    <property type="match status" value="1"/>
</dbReference>
<organism evidence="4 5">
    <name type="scientific">Dulcicalothrix desertica PCC 7102</name>
    <dbReference type="NCBI Taxonomy" id="232991"/>
    <lineage>
        <taxon>Bacteria</taxon>
        <taxon>Bacillati</taxon>
        <taxon>Cyanobacteriota</taxon>
        <taxon>Cyanophyceae</taxon>
        <taxon>Nostocales</taxon>
        <taxon>Calotrichaceae</taxon>
        <taxon>Dulcicalothrix</taxon>
    </lineage>
</organism>